<dbReference type="EMBL" id="UINC01133695">
    <property type="protein sequence ID" value="SVD16778.1"/>
    <property type="molecule type" value="Genomic_DNA"/>
</dbReference>
<evidence type="ECO:0000313" key="1">
    <source>
        <dbReference type="EMBL" id="SVD16778.1"/>
    </source>
</evidence>
<organism evidence="1">
    <name type="scientific">marine metagenome</name>
    <dbReference type="NCBI Taxonomy" id="408172"/>
    <lineage>
        <taxon>unclassified sequences</taxon>
        <taxon>metagenomes</taxon>
        <taxon>ecological metagenomes</taxon>
    </lineage>
</organism>
<dbReference type="AlphaFoldDB" id="A0A382T5V9"/>
<feature type="non-terminal residue" evidence="1">
    <location>
        <position position="29"/>
    </location>
</feature>
<name>A0A382T5V9_9ZZZZ</name>
<feature type="non-terminal residue" evidence="1">
    <location>
        <position position="1"/>
    </location>
</feature>
<proteinExistence type="predicted"/>
<reference evidence="1" key="1">
    <citation type="submission" date="2018-05" db="EMBL/GenBank/DDBJ databases">
        <authorList>
            <person name="Lanie J.A."/>
            <person name="Ng W.-L."/>
            <person name="Kazmierczak K.M."/>
            <person name="Andrzejewski T.M."/>
            <person name="Davidsen T.M."/>
            <person name="Wayne K.J."/>
            <person name="Tettelin H."/>
            <person name="Glass J.I."/>
            <person name="Rusch D."/>
            <person name="Podicherti R."/>
            <person name="Tsui H.-C.T."/>
            <person name="Winkler M.E."/>
        </authorList>
    </citation>
    <scope>NUCLEOTIDE SEQUENCE</scope>
</reference>
<gene>
    <name evidence="1" type="ORF">METZ01_LOCUS369632</name>
</gene>
<protein>
    <submittedName>
        <fullName evidence="1">Uncharacterized protein</fullName>
    </submittedName>
</protein>
<sequence length="29" mass="3133">DMPGVLSPSVTGRLLQTATMKKKPKPGFF</sequence>
<accession>A0A382T5V9</accession>